<gene>
    <name evidence="1" type="ORF">J437_LFUL003185</name>
</gene>
<reference evidence="1" key="1">
    <citation type="submission" date="2013-04" db="EMBL/GenBank/DDBJ databases">
        <authorList>
            <person name="Qu J."/>
            <person name="Murali S.C."/>
            <person name="Bandaranaike D."/>
            <person name="Bellair M."/>
            <person name="Blankenburg K."/>
            <person name="Chao H."/>
            <person name="Dinh H."/>
            <person name="Doddapaneni H."/>
            <person name="Downs B."/>
            <person name="Dugan-Rocha S."/>
            <person name="Elkadiri S."/>
            <person name="Gnanaolivu R.D."/>
            <person name="Hernandez B."/>
            <person name="Javaid M."/>
            <person name="Jayaseelan J.C."/>
            <person name="Lee S."/>
            <person name="Li M."/>
            <person name="Ming W."/>
            <person name="Munidasa M."/>
            <person name="Muniz J."/>
            <person name="Nguyen L."/>
            <person name="Ongeri F."/>
            <person name="Osuji N."/>
            <person name="Pu L.-L."/>
            <person name="Puazo M."/>
            <person name="Qu C."/>
            <person name="Quiroz J."/>
            <person name="Raj R."/>
            <person name="Weissenberger G."/>
            <person name="Xin Y."/>
            <person name="Zou X."/>
            <person name="Han Y."/>
            <person name="Richards S."/>
            <person name="Worley K."/>
            <person name="Muzny D."/>
            <person name="Gibbs R."/>
        </authorList>
    </citation>
    <scope>NUCLEOTIDE SEQUENCE</scope>
    <source>
        <strain evidence="1">Sampled in the wild</strain>
    </source>
</reference>
<keyword evidence="2" id="KW-1185">Reference proteome</keyword>
<accession>A0A8K0JXI5</accession>
<dbReference type="EMBL" id="KZ308197">
    <property type="protein sequence ID" value="KAG8224462.1"/>
    <property type="molecule type" value="Genomic_DNA"/>
</dbReference>
<protein>
    <submittedName>
        <fullName evidence="1">Uncharacterized protein</fullName>
    </submittedName>
</protein>
<dbReference type="Proteomes" id="UP000792457">
    <property type="component" value="Unassembled WGS sequence"/>
</dbReference>
<reference evidence="1" key="2">
    <citation type="submission" date="2017-10" db="EMBL/GenBank/DDBJ databases">
        <title>Ladona fulva Genome sequencing and assembly.</title>
        <authorList>
            <person name="Murali S."/>
            <person name="Richards S."/>
            <person name="Bandaranaike D."/>
            <person name="Bellair M."/>
            <person name="Blankenburg K."/>
            <person name="Chao H."/>
            <person name="Dinh H."/>
            <person name="Doddapaneni H."/>
            <person name="Dugan-Rocha S."/>
            <person name="Elkadiri S."/>
            <person name="Gnanaolivu R."/>
            <person name="Hernandez B."/>
            <person name="Skinner E."/>
            <person name="Javaid M."/>
            <person name="Lee S."/>
            <person name="Li M."/>
            <person name="Ming W."/>
            <person name="Munidasa M."/>
            <person name="Muniz J."/>
            <person name="Nguyen L."/>
            <person name="Hughes D."/>
            <person name="Osuji N."/>
            <person name="Pu L.-L."/>
            <person name="Puazo M."/>
            <person name="Qu C."/>
            <person name="Quiroz J."/>
            <person name="Raj R."/>
            <person name="Weissenberger G."/>
            <person name="Xin Y."/>
            <person name="Zou X."/>
            <person name="Han Y."/>
            <person name="Worley K."/>
            <person name="Muzny D."/>
            <person name="Gibbs R."/>
        </authorList>
    </citation>
    <scope>NUCLEOTIDE SEQUENCE</scope>
    <source>
        <strain evidence="1">Sampled in the wild</strain>
    </source>
</reference>
<dbReference type="AlphaFoldDB" id="A0A8K0JXI5"/>
<name>A0A8K0JXI5_LADFU</name>
<evidence type="ECO:0000313" key="1">
    <source>
        <dbReference type="EMBL" id="KAG8224462.1"/>
    </source>
</evidence>
<proteinExistence type="predicted"/>
<comment type="caution">
    <text evidence="1">The sequence shown here is derived from an EMBL/GenBank/DDBJ whole genome shotgun (WGS) entry which is preliminary data.</text>
</comment>
<evidence type="ECO:0000313" key="2">
    <source>
        <dbReference type="Proteomes" id="UP000792457"/>
    </source>
</evidence>
<sequence>MAVFDDIWRRKDIFQLTSQPGSDGVEKRIKEDKLQAKVWYWSGRNLYTNFMRDQDIQVDGTSTINDTEVDKDINETSYRGGFSGQTFISFNSIRNQDANIPNTFSTMWRVRDSL</sequence>
<organism evidence="1 2">
    <name type="scientific">Ladona fulva</name>
    <name type="common">Scarce chaser dragonfly</name>
    <name type="synonym">Libellula fulva</name>
    <dbReference type="NCBI Taxonomy" id="123851"/>
    <lineage>
        <taxon>Eukaryota</taxon>
        <taxon>Metazoa</taxon>
        <taxon>Ecdysozoa</taxon>
        <taxon>Arthropoda</taxon>
        <taxon>Hexapoda</taxon>
        <taxon>Insecta</taxon>
        <taxon>Pterygota</taxon>
        <taxon>Palaeoptera</taxon>
        <taxon>Odonata</taxon>
        <taxon>Epiprocta</taxon>
        <taxon>Anisoptera</taxon>
        <taxon>Libelluloidea</taxon>
        <taxon>Libellulidae</taxon>
        <taxon>Ladona</taxon>
    </lineage>
</organism>